<dbReference type="EMBL" id="JAVDVX010000010">
    <property type="protein sequence ID" value="MDR7092103.1"/>
    <property type="molecule type" value="Genomic_DNA"/>
</dbReference>
<dbReference type="Proteomes" id="UP001253595">
    <property type="component" value="Unassembled WGS sequence"/>
</dbReference>
<name>A0ABU1V3Q5_9GAMM</name>
<comment type="caution">
    <text evidence="1">The sequence shown here is derived from an EMBL/GenBank/DDBJ whole genome shotgun (WGS) entry which is preliminary data.</text>
</comment>
<keyword evidence="2" id="KW-1185">Reference proteome</keyword>
<organism evidence="1 2">
    <name type="scientific">Cellvibrio fibrivorans</name>
    <dbReference type="NCBI Taxonomy" id="126350"/>
    <lineage>
        <taxon>Bacteria</taxon>
        <taxon>Pseudomonadati</taxon>
        <taxon>Pseudomonadota</taxon>
        <taxon>Gammaproteobacteria</taxon>
        <taxon>Cellvibrionales</taxon>
        <taxon>Cellvibrionaceae</taxon>
        <taxon>Cellvibrio</taxon>
    </lineage>
</organism>
<sequence>MSKATTKNYIDTPEGFMSIPKDQLFPIDAINCAKSRANAALTMLIVALNTKDASESIHPHTIAEFLWSLQGHIDQMEIMINHAYKSVHPLIHTKN</sequence>
<evidence type="ECO:0008006" key="3">
    <source>
        <dbReference type="Google" id="ProtNLM"/>
    </source>
</evidence>
<gene>
    <name evidence="1" type="ORF">J2X05_004143</name>
</gene>
<dbReference type="RefSeq" id="WP_310076133.1">
    <property type="nucleotide sequence ID" value="NZ_JAVDVX010000010.1"/>
</dbReference>
<evidence type="ECO:0000313" key="2">
    <source>
        <dbReference type="Proteomes" id="UP001253595"/>
    </source>
</evidence>
<proteinExistence type="predicted"/>
<reference evidence="1 2" key="1">
    <citation type="submission" date="2023-07" db="EMBL/GenBank/DDBJ databases">
        <title>Sorghum-associated microbial communities from plants grown in Nebraska, USA.</title>
        <authorList>
            <person name="Schachtman D."/>
        </authorList>
    </citation>
    <scope>NUCLEOTIDE SEQUENCE [LARGE SCALE GENOMIC DNA]</scope>
    <source>
        <strain evidence="1 2">BE190</strain>
    </source>
</reference>
<evidence type="ECO:0000313" key="1">
    <source>
        <dbReference type="EMBL" id="MDR7092103.1"/>
    </source>
</evidence>
<accession>A0ABU1V3Q5</accession>
<protein>
    <recommendedName>
        <fullName evidence="3">DUF3077 domain-containing protein</fullName>
    </recommendedName>
</protein>